<feature type="domain" description="HTH tetR-type" evidence="3">
    <location>
        <begin position="13"/>
        <end position="73"/>
    </location>
</feature>
<evidence type="ECO:0000256" key="1">
    <source>
        <dbReference type="ARBA" id="ARBA00023125"/>
    </source>
</evidence>
<dbReference type="RefSeq" id="WP_169381649.1">
    <property type="nucleotide sequence ID" value="NZ_JAAXLA010000020.1"/>
</dbReference>
<evidence type="ECO:0000256" key="2">
    <source>
        <dbReference type="PROSITE-ProRule" id="PRU00335"/>
    </source>
</evidence>
<comment type="caution">
    <text evidence="4">The sequence shown here is derived from an EMBL/GenBank/DDBJ whole genome shotgun (WGS) entry which is preliminary data.</text>
</comment>
<evidence type="ECO:0000259" key="3">
    <source>
        <dbReference type="PROSITE" id="PS50977"/>
    </source>
</evidence>
<dbReference type="Proteomes" id="UP000820669">
    <property type="component" value="Unassembled WGS sequence"/>
</dbReference>
<sequence>MTAAPGARPANRPSRVDEVVEAAVRRFGRDGYAAVTMEDVAEECGLAVSALYYHFPGKDDLFHAAFRRVRDEVDAAVDRHGPPVGGLREILGTVFSWARAHPERARLLWLFSVGTTPTIARLWDEFVARHVAGTARYRADAGEPDPTERIAARTAVLAGNVAALHWLAGDLYPEATPEEMTEAVASMMERLLTAEV</sequence>
<dbReference type="Gene3D" id="1.10.357.10">
    <property type="entry name" value="Tetracycline Repressor, domain 2"/>
    <property type="match status" value="1"/>
</dbReference>
<feature type="DNA-binding region" description="H-T-H motif" evidence="2">
    <location>
        <begin position="36"/>
        <end position="55"/>
    </location>
</feature>
<reference evidence="4 5" key="1">
    <citation type="submission" date="2020-04" db="EMBL/GenBank/DDBJ databases">
        <authorList>
            <person name="Klaysubun C."/>
            <person name="Duangmal K."/>
            <person name="Lipun K."/>
        </authorList>
    </citation>
    <scope>NUCLEOTIDE SEQUENCE [LARGE SCALE GENOMIC DNA]</scope>
    <source>
        <strain evidence="4 5">K10HN5</strain>
    </source>
</reference>
<dbReference type="InterPro" id="IPR009057">
    <property type="entry name" value="Homeodomain-like_sf"/>
</dbReference>
<dbReference type="EMBL" id="JAAXLA010000020">
    <property type="protein sequence ID" value="NMH98200.1"/>
    <property type="molecule type" value="Genomic_DNA"/>
</dbReference>
<proteinExistence type="predicted"/>
<protein>
    <submittedName>
        <fullName evidence="4">TetR/AcrR family transcriptional regulator</fullName>
    </submittedName>
</protein>
<name>A0ABX1S9F7_9PSEU</name>
<dbReference type="PROSITE" id="PS50977">
    <property type="entry name" value="HTH_TETR_2"/>
    <property type="match status" value="1"/>
</dbReference>
<keyword evidence="1 2" id="KW-0238">DNA-binding</keyword>
<dbReference type="SUPFAM" id="SSF46689">
    <property type="entry name" value="Homeodomain-like"/>
    <property type="match status" value="1"/>
</dbReference>
<gene>
    <name evidence="4" type="ORF">HF526_12885</name>
</gene>
<dbReference type="Pfam" id="PF00440">
    <property type="entry name" value="TetR_N"/>
    <property type="match status" value="1"/>
</dbReference>
<evidence type="ECO:0000313" key="5">
    <source>
        <dbReference type="Proteomes" id="UP000820669"/>
    </source>
</evidence>
<evidence type="ECO:0000313" key="4">
    <source>
        <dbReference type="EMBL" id="NMH98200.1"/>
    </source>
</evidence>
<organism evidence="4 5">
    <name type="scientific">Pseudonocardia acidicola</name>
    <dbReference type="NCBI Taxonomy" id="2724939"/>
    <lineage>
        <taxon>Bacteria</taxon>
        <taxon>Bacillati</taxon>
        <taxon>Actinomycetota</taxon>
        <taxon>Actinomycetes</taxon>
        <taxon>Pseudonocardiales</taxon>
        <taxon>Pseudonocardiaceae</taxon>
        <taxon>Pseudonocardia</taxon>
    </lineage>
</organism>
<accession>A0ABX1S9F7</accession>
<dbReference type="PRINTS" id="PR00455">
    <property type="entry name" value="HTHTETR"/>
</dbReference>
<dbReference type="PANTHER" id="PTHR30055">
    <property type="entry name" value="HTH-TYPE TRANSCRIPTIONAL REGULATOR RUTR"/>
    <property type="match status" value="1"/>
</dbReference>
<dbReference type="InterPro" id="IPR050109">
    <property type="entry name" value="HTH-type_TetR-like_transc_reg"/>
</dbReference>
<dbReference type="PANTHER" id="PTHR30055:SF226">
    <property type="entry name" value="HTH-TYPE TRANSCRIPTIONAL REGULATOR PKSA"/>
    <property type="match status" value="1"/>
</dbReference>
<keyword evidence="5" id="KW-1185">Reference proteome</keyword>
<dbReference type="InterPro" id="IPR001647">
    <property type="entry name" value="HTH_TetR"/>
</dbReference>